<organism evidence="3">
    <name type="scientific">bioreactor metagenome</name>
    <dbReference type="NCBI Taxonomy" id="1076179"/>
    <lineage>
        <taxon>unclassified sequences</taxon>
        <taxon>metagenomes</taxon>
        <taxon>ecological metagenomes</taxon>
    </lineage>
</organism>
<dbReference type="Gene3D" id="1.10.260.40">
    <property type="entry name" value="lambda repressor-like DNA-binding domains"/>
    <property type="match status" value="1"/>
</dbReference>
<name>A0A644Y9X0_9ZZZZ</name>
<keyword evidence="1" id="KW-0238">DNA-binding</keyword>
<protein>
    <recommendedName>
        <fullName evidence="2">HTH cro/C1-type domain-containing protein</fullName>
    </recommendedName>
</protein>
<dbReference type="EMBL" id="VSSQ01004324">
    <property type="protein sequence ID" value="MPM24701.1"/>
    <property type="molecule type" value="Genomic_DNA"/>
</dbReference>
<dbReference type="PROSITE" id="PS50943">
    <property type="entry name" value="HTH_CROC1"/>
    <property type="match status" value="1"/>
</dbReference>
<dbReference type="PANTHER" id="PTHR46558:SF4">
    <property type="entry name" value="DNA-BIDING PHAGE PROTEIN"/>
    <property type="match status" value="1"/>
</dbReference>
<dbReference type="SUPFAM" id="SSF47413">
    <property type="entry name" value="lambda repressor-like DNA-binding domains"/>
    <property type="match status" value="1"/>
</dbReference>
<reference evidence="3" key="1">
    <citation type="submission" date="2019-08" db="EMBL/GenBank/DDBJ databases">
        <authorList>
            <person name="Kucharzyk K."/>
            <person name="Murdoch R.W."/>
            <person name="Higgins S."/>
            <person name="Loffler F."/>
        </authorList>
    </citation>
    <scope>NUCLEOTIDE SEQUENCE</scope>
</reference>
<accession>A0A644Y9X0</accession>
<dbReference type="SMART" id="SM00530">
    <property type="entry name" value="HTH_XRE"/>
    <property type="match status" value="1"/>
</dbReference>
<evidence type="ECO:0000256" key="1">
    <source>
        <dbReference type="ARBA" id="ARBA00023125"/>
    </source>
</evidence>
<evidence type="ECO:0000313" key="3">
    <source>
        <dbReference type="EMBL" id="MPM24701.1"/>
    </source>
</evidence>
<dbReference type="GO" id="GO:0003677">
    <property type="term" value="F:DNA binding"/>
    <property type="evidence" value="ECO:0007669"/>
    <property type="project" value="UniProtKB-KW"/>
</dbReference>
<dbReference type="PANTHER" id="PTHR46558">
    <property type="entry name" value="TRACRIPTIONAL REGULATORY PROTEIN-RELATED-RELATED"/>
    <property type="match status" value="1"/>
</dbReference>
<dbReference type="CDD" id="cd00093">
    <property type="entry name" value="HTH_XRE"/>
    <property type="match status" value="1"/>
</dbReference>
<feature type="domain" description="HTH cro/C1-type" evidence="2">
    <location>
        <begin position="21"/>
        <end position="75"/>
    </location>
</feature>
<proteinExistence type="predicted"/>
<dbReference type="InterPro" id="IPR010982">
    <property type="entry name" value="Lambda_DNA-bd_dom_sf"/>
</dbReference>
<dbReference type="Pfam" id="PF01381">
    <property type="entry name" value="HTH_3"/>
    <property type="match status" value="1"/>
</dbReference>
<sequence length="87" mass="9719">MILSEVIALKKDFGDSIGNTVYEYRVLARMSQQELADKVGVSKQTIFVMEKGNYVPTLLLAFRIADFFGVSVSDIFTYEKGTDNNGN</sequence>
<dbReference type="AlphaFoldDB" id="A0A644Y9X0"/>
<evidence type="ECO:0000259" key="2">
    <source>
        <dbReference type="PROSITE" id="PS50943"/>
    </source>
</evidence>
<comment type="caution">
    <text evidence="3">The sequence shown here is derived from an EMBL/GenBank/DDBJ whole genome shotgun (WGS) entry which is preliminary data.</text>
</comment>
<gene>
    <name evidence="3" type="ORF">SDC9_71185</name>
</gene>
<dbReference type="InterPro" id="IPR001387">
    <property type="entry name" value="Cro/C1-type_HTH"/>
</dbReference>